<dbReference type="PATRIC" id="fig|1618446.3.peg.876"/>
<dbReference type="SMART" id="SM00471">
    <property type="entry name" value="HDc"/>
    <property type="match status" value="1"/>
</dbReference>
<evidence type="ECO:0000313" key="2">
    <source>
        <dbReference type="EMBL" id="KKS86558.1"/>
    </source>
</evidence>
<dbReference type="SUPFAM" id="SSF109604">
    <property type="entry name" value="HD-domain/PDEase-like"/>
    <property type="match status" value="1"/>
</dbReference>
<dbReference type="CDD" id="cd00077">
    <property type="entry name" value="HDc"/>
    <property type="match status" value="1"/>
</dbReference>
<reference evidence="2 3" key="1">
    <citation type="journal article" date="2015" name="Nature">
        <title>rRNA introns, odd ribosomes, and small enigmatic genomes across a large radiation of phyla.</title>
        <authorList>
            <person name="Brown C.T."/>
            <person name="Hug L.A."/>
            <person name="Thomas B.C."/>
            <person name="Sharon I."/>
            <person name="Castelle C.J."/>
            <person name="Singh A."/>
            <person name="Wilkins M.J."/>
            <person name="Williams K.H."/>
            <person name="Banfield J.F."/>
        </authorList>
    </citation>
    <scope>NUCLEOTIDE SEQUENCE [LARGE SCALE GENOMIC DNA]</scope>
</reference>
<dbReference type="AlphaFoldDB" id="A0A0G1FI73"/>
<dbReference type="InterPro" id="IPR037522">
    <property type="entry name" value="HD_GYP_dom"/>
</dbReference>
<dbReference type="PROSITE" id="PS51832">
    <property type="entry name" value="HD_GYP"/>
    <property type="match status" value="1"/>
</dbReference>
<dbReference type="Gene3D" id="1.10.3210.10">
    <property type="entry name" value="Hypothetical protein af1432"/>
    <property type="match status" value="1"/>
</dbReference>
<dbReference type="Pfam" id="PF13487">
    <property type="entry name" value="HD_5"/>
    <property type="match status" value="1"/>
</dbReference>
<feature type="domain" description="HD-GYP" evidence="1">
    <location>
        <begin position="134"/>
        <end position="334"/>
    </location>
</feature>
<dbReference type="InterPro" id="IPR052020">
    <property type="entry name" value="Cyclic_di-GMP/3'3'-cGAMP_PDE"/>
</dbReference>
<dbReference type="Proteomes" id="UP000034050">
    <property type="component" value="Unassembled WGS sequence"/>
</dbReference>
<proteinExistence type="predicted"/>
<dbReference type="EMBL" id="LCFD01000008">
    <property type="protein sequence ID" value="KKS86558.1"/>
    <property type="molecule type" value="Genomic_DNA"/>
</dbReference>
<gene>
    <name evidence="2" type="ORF">UV61_C0008G0011</name>
</gene>
<organism evidence="2 3">
    <name type="scientific">Candidatus Gottesmanbacteria bacterium GW2011_GWB1_43_11</name>
    <dbReference type="NCBI Taxonomy" id="1618446"/>
    <lineage>
        <taxon>Bacteria</taxon>
        <taxon>Candidatus Gottesmaniibacteriota</taxon>
    </lineage>
</organism>
<dbReference type="PANTHER" id="PTHR45228">
    <property type="entry name" value="CYCLIC DI-GMP PHOSPHODIESTERASE TM_0186-RELATED"/>
    <property type="match status" value="1"/>
</dbReference>
<dbReference type="STRING" id="1618446.UV61_C0008G0011"/>
<evidence type="ECO:0000259" key="1">
    <source>
        <dbReference type="PROSITE" id="PS51832"/>
    </source>
</evidence>
<protein>
    <recommendedName>
        <fullName evidence="1">HD-GYP domain-containing protein</fullName>
    </recommendedName>
</protein>
<sequence>MVLRLGEGARGNGHYAHKPDLLHVLPLERSNGATNSNDYLVIRSDLSTPGSAEVYRLAAEGQLSPLHRSLSSSVPTELLAAGFPNEEKRTKYIVQPYPFLKKVDGPRTGPFVLGVFPACLPEKRHLMLVVDTSNGVNYPRLVTTLRDLFQHKDPETFAHSQRVAELVRRAGEALLPKINSQLLCRMERGGFLHDIGKLDLPQTIIDTPAGHNLSREQRDLIREHPRYAVQVMQALPELFSPMEVEMVGYHQEKWDGTGYPHRLRGGRIPLPARVLALADTWDAMRSDRPYRRAMPANEVRSYFTAQKGHAFDPFLVDAFLEVVDRIEQGMGYPV</sequence>
<dbReference type="InterPro" id="IPR003607">
    <property type="entry name" value="HD/PDEase_dom"/>
</dbReference>
<accession>A0A0G1FI73</accession>
<evidence type="ECO:0000313" key="3">
    <source>
        <dbReference type="Proteomes" id="UP000034050"/>
    </source>
</evidence>
<name>A0A0G1FI73_9BACT</name>
<comment type="caution">
    <text evidence="2">The sequence shown here is derived from an EMBL/GenBank/DDBJ whole genome shotgun (WGS) entry which is preliminary data.</text>
</comment>
<dbReference type="PANTHER" id="PTHR45228:SF1">
    <property type="entry name" value="CYCLIC DI-GMP PHOSPHODIESTERASE TM_0186"/>
    <property type="match status" value="1"/>
</dbReference>